<comment type="similarity">
    <text evidence="2">Belongs to the CCC1 family.</text>
</comment>
<dbReference type="Gramene" id="QL05p074143:mrna">
    <property type="protein sequence ID" value="QL05p074143:mrna"/>
    <property type="gene ID" value="QL05p074143"/>
</dbReference>
<keyword evidence="3" id="KW-0813">Transport</keyword>
<keyword evidence="7 9" id="KW-0472">Membrane</keyword>
<dbReference type="InterPro" id="IPR008217">
    <property type="entry name" value="Ccc1_fam"/>
</dbReference>
<dbReference type="AlphaFoldDB" id="A0A7N2LRT5"/>
<evidence type="ECO:0000256" key="5">
    <source>
        <dbReference type="ARBA" id="ARBA00022692"/>
    </source>
</evidence>
<feature type="transmembrane region" description="Helical" evidence="9">
    <location>
        <begin position="104"/>
        <end position="123"/>
    </location>
</feature>
<comment type="catalytic activity">
    <reaction evidence="8">
        <text>Fe(2+)(in) = Fe(2+)(out)</text>
        <dbReference type="Rhea" id="RHEA:28486"/>
        <dbReference type="ChEBI" id="CHEBI:29033"/>
    </reaction>
    <physiologicalReaction direction="left-to-right" evidence="8">
        <dbReference type="Rhea" id="RHEA:28487"/>
    </physiologicalReaction>
</comment>
<proteinExistence type="inferred from homology"/>
<dbReference type="Proteomes" id="UP000594261">
    <property type="component" value="Chromosome 5"/>
</dbReference>
<comment type="subcellular location">
    <subcellularLocation>
        <location evidence="1">Vacuole membrane</location>
        <topology evidence="1">Multi-pass membrane protein</topology>
    </subcellularLocation>
</comment>
<evidence type="ECO:0000256" key="1">
    <source>
        <dbReference type="ARBA" id="ARBA00004128"/>
    </source>
</evidence>
<dbReference type="InParanoid" id="A0A7N2LRT5"/>
<keyword evidence="6 9" id="KW-1133">Transmembrane helix</keyword>
<dbReference type="GO" id="GO:0005384">
    <property type="term" value="F:manganese ion transmembrane transporter activity"/>
    <property type="evidence" value="ECO:0007669"/>
    <property type="project" value="InterPro"/>
</dbReference>
<evidence type="ECO:0000313" key="10">
    <source>
        <dbReference type="EnsemblPlants" id="QL05p074143:mrna"/>
    </source>
</evidence>
<dbReference type="GO" id="GO:0005774">
    <property type="term" value="C:vacuolar membrane"/>
    <property type="evidence" value="ECO:0007669"/>
    <property type="project" value="UniProtKB-SubCell"/>
</dbReference>
<keyword evidence="3" id="KW-0408">Iron</keyword>
<dbReference type="PANTHER" id="PTHR31851">
    <property type="entry name" value="FE(2+)/MN(2+) TRANSPORTER PCL1"/>
    <property type="match status" value="1"/>
</dbReference>
<evidence type="ECO:0000256" key="9">
    <source>
        <dbReference type="SAM" id="Phobius"/>
    </source>
</evidence>
<dbReference type="EMBL" id="LRBV02000005">
    <property type="status" value="NOT_ANNOTATED_CDS"/>
    <property type="molecule type" value="Genomic_DNA"/>
</dbReference>
<evidence type="ECO:0000313" key="11">
    <source>
        <dbReference type="Proteomes" id="UP000594261"/>
    </source>
</evidence>
<reference evidence="10 11" key="1">
    <citation type="journal article" date="2016" name="G3 (Bethesda)">
        <title>First Draft Assembly and Annotation of the Genome of a California Endemic Oak Quercus lobata Nee (Fagaceae).</title>
        <authorList>
            <person name="Sork V.L."/>
            <person name="Fitz-Gibbon S.T."/>
            <person name="Puiu D."/>
            <person name="Crepeau M."/>
            <person name="Gugger P.F."/>
            <person name="Sherman R."/>
            <person name="Stevens K."/>
            <person name="Langley C.H."/>
            <person name="Pellegrini M."/>
            <person name="Salzberg S.L."/>
        </authorList>
    </citation>
    <scope>NUCLEOTIDE SEQUENCE [LARGE SCALE GENOMIC DNA]</scope>
    <source>
        <strain evidence="10 11">cv. SW786</strain>
    </source>
</reference>
<evidence type="ECO:0000256" key="8">
    <source>
        <dbReference type="ARBA" id="ARBA00044464"/>
    </source>
</evidence>
<evidence type="ECO:0000256" key="3">
    <source>
        <dbReference type="ARBA" id="ARBA00022496"/>
    </source>
</evidence>
<dbReference type="GO" id="GO:0030026">
    <property type="term" value="P:intracellular manganese ion homeostasis"/>
    <property type="evidence" value="ECO:0007669"/>
    <property type="project" value="InterPro"/>
</dbReference>
<accession>A0A7N2LRT5</accession>
<evidence type="ECO:0000256" key="6">
    <source>
        <dbReference type="ARBA" id="ARBA00022989"/>
    </source>
</evidence>
<sequence length="340" mass="37419">MSPILMSVGVVAIEMKAILLTSFIGLAAGTLHLALAQYVSVYTQYYILTFQAKRNIRMGRGGKKGALPSPTLVAVASSVTYLVGGSVLLQAAGFIKQKEWRSSAVMTLSSLSLFLVGVIGAALGKAPLARLVMVNTWDNKAHVFSSDPGEWSMVEFSKKFNIGSPPYKGELFWCGNGGRLLGFDLYNSTCSRSFEIEQPIELGPMEFFDCVGLGVCLGCLRICQILVQSHICVWELKDYDSQGAGKWCLEHKASLKEFVSEKSLWPTQYVNQIIPLITVLGFHPIDGNILYLGIELKAVVCNLRKKTLEVFCNLSGDKHWSSMRSFLNYVLPSWPTLIPS</sequence>
<dbReference type="EnsemblPlants" id="QL05p074143:mrna">
    <property type="protein sequence ID" value="QL05p074143:mrna"/>
    <property type="gene ID" value="QL05p074143"/>
</dbReference>
<keyword evidence="4" id="KW-0926">Vacuole</keyword>
<dbReference type="FunCoup" id="A0A7N2LRT5">
    <property type="interactions" value="232"/>
</dbReference>
<keyword evidence="11" id="KW-1185">Reference proteome</keyword>
<evidence type="ECO:0000256" key="7">
    <source>
        <dbReference type="ARBA" id="ARBA00023136"/>
    </source>
</evidence>
<organism evidence="10 11">
    <name type="scientific">Quercus lobata</name>
    <name type="common">Valley oak</name>
    <dbReference type="NCBI Taxonomy" id="97700"/>
    <lineage>
        <taxon>Eukaryota</taxon>
        <taxon>Viridiplantae</taxon>
        <taxon>Streptophyta</taxon>
        <taxon>Embryophyta</taxon>
        <taxon>Tracheophyta</taxon>
        <taxon>Spermatophyta</taxon>
        <taxon>Magnoliopsida</taxon>
        <taxon>eudicotyledons</taxon>
        <taxon>Gunneridae</taxon>
        <taxon>Pentapetalae</taxon>
        <taxon>rosids</taxon>
        <taxon>fabids</taxon>
        <taxon>Fagales</taxon>
        <taxon>Fagaceae</taxon>
        <taxon>Quercus</taxon>
    </lineage>
</organism>
<dbReference type="GO" id="GO:0006826">
    <property type="term" value="P:iron ion transport"/>
    <property type="evidence" value="ECO:0007669"/>
    <property type="project" value="UniProtKB-KW"/>
</dbReference>
<reference evidence="10" key="2">
    <citation type="submission" date="2021-01" db="UniProtKB">
        <authorList>
            <consortium name="EnsemblPlants"/>
        </authorList>
    </citation>
    <scope>IDENTIFICATION</scope>
</reference>
<name>A0A7N2LRT5_QUELO</name>
<protein>
    <submittedName>
        <fullName evidence="10">Uncharacterized protein</fullName>
    </submittedName>
</protein>
<keyword evidence="5 9" id="KW-0812">Transmembrane</keyword>
<evidence type="ECO:0000256" key="2">
    <source>
        <dbReference type="ARBA" id="ARBA00007049"/>
    </source>
</evidence>
<feature type="transmembrane region" description="Helical" evidence="9">
    <location>
        <begin position="72"/>
        <end position="92"/>
    </location>
</feature>
<keyword evidence="3" id="KW-0406">Ion transport</keyword>
<keyword evidence="3" id="KW-0410">Iron transport</keyword>
<evidence type="ECO:0000256" key="4">
    <source>
        <dbReference type="ARBA" id="ARBA00022554"/>
    </source>
</evidence>